<evidence type="ECO:0000313" key="1">
    <source>
        <dbReference type="EMBL" id="CAH2088625.1"/>
    </source>
</evidence>
<dbReference type="InterPro" id="IPR027417">
    <property type="entry name" value="P-loop_NTPase"/>
</dbReference>
<gene>
    <name evidence="1" type="ORF">EEDITHA_LOCUS4768</name>
</gene>
<dbReference type="AlphaFoldDB" id="A0AAU9TVR9"/>
<proteinExistence type="predicted"/>
<dbReference type="Gene3D" id="3.40.50.300">
    <property type="entry name" value="P-loop containing nucleotide triphosphate hydrolases"/>
    <property type="match status" value="1"/>
</dbReference>
<sequence length="111" mass="13123">MVRGNFSSDENLLLYDTTNEMRLQPTSPYNFSSAFNRNAIFMDECKLTDNQFEQWKLIAGRQPMNTDMTYKSQHIVKDCIMYTASNQEIGTYKYHHATKQYKKEQFNSILL</sequence>
<reference evidence="1" key="1">
    <citation type="submission" date="2022-03" db="EMBL/GenBank/DDBJ databases">
        <authorList>
            <person name="Tunstrom K."/>
        </authorList>
    </citation>
    <scope>NUCLEOTIDE SEQUENCE</scope>
</reference>
<comment type="caution">
    <text evidence="1">The sequence shown here is derived from an EMBL/GenBank/DDBJ whole genome shotgun (WGS) entry which is preliminary data.</text>
</comment>
<protein>
    <submittedName>
        <fullName evidence="1">Uncharacterized protein</fullName>
    </submittedName>
</protein>
<accession>A0AAU9TVR9</accession>
<keyword evidence="2" id="KW-1185">Reference proteome</keyword>
<dbReference type="EMBL" id="CAKOGL010000007">
    <property type="protein sequence ID" value="CAH2088625.1"/>
    <property type="molecule type" value="Genomic_DNA"/>
</dbReference>
<evidence type="ECO:0000313" key="2">
    <source>
        <dbReference type="Proteomes" id="UP001153954"/>
    </source>
</evidence>
<name>A0AAU9TVR9_EUPED</name>
<dbReference type="Proteomes" id="UP001153954">
    <property type="component" value="Unassembled WGS sequence"/>
</dbReference>
<organism evidence="1 2">
    <name type="scientific">Euphydryas editha</name>
    <name type="common">Edith's checkerspot</name>
    <dbReference type="NCBI Taxonomy" id="104508"/>
    <lineage>
        <taxon>Eukaryota</taxon>
        <taxon>Metazoa</taxon>
        <taxon>Ecdysozoa</taxon>
        <taxon>Arthropoda</taxon>
        <taxon>Hexapoda</taxon>
        <taxon>Insecta</taxon>
        <taxon>Pterygota</taxon>
        <taxon>Neoptera</taxon>
        <taxon>Endopterygota</taxon>
        <taxon>Lepidoptera</taxon>
        <taxon>Glossata</taxon>
        <taxon>Ditrysia</taxon>
        <taxon>Papilionoidea</taxon>
        <taxon>Nymphalidae</taxon>
        <taxon>Nymphalinae</taxon>
        <taxon>Euphydryas</taxon>
    </lineage>
</organism>